<reference evidence="1 2" key="1">
    <citation type="journal article" date="2013" name="Genome Announc.">
        <title>Complete Genome of Clavibacter michiganensis subsp. sepedonicusis Siphophage CN1A.</title>
        <authorList>
            <person name="Kongari R.R."/>
            <person name="Yao G.W."/>
            <person name="Chamakura K.R."/>
            <person name="Kuty Everett G.F."/>
        </authorList>
    </citation>
    <scope>NUCLEOTIDE SEQUENCE [LARGE SCALE GENOMIC DNA]</scope>
</reference>
<proteinExistence type="predicted"/>
<sequence length="213" mass="23457">MTDTKSIEELVASVSDPATTSFLDLLHQRAYAKAKVDVYLDEALGHRVVQLRKQRDELTGKLDAGGDSDEVVNALAAIEDALAQLADQLKKTKLTVHLTGISEGARLNIQDQLEALFPTEYDVDVSPYTGATQRTPKPNPKRDRFGGYLVWRESIEQIEGSGIEGKLTVADVAAFRQNIPAASQVALMEKIEELRVATQWTDIVQDDDFFPSA</sequence>
<protein>
    <recommendedName>
        <fullName evidence="3">Tail assembly chaperone</fullName>
    </recommendedName>
</protein>
<keyword evidence="2" id="KW-1185">Reference proteome</keyword>
<evidence type="ECO:0000313" key="1">
    <source>
        <dbReference type="EMBL" id="AGY47152.1"/>
    </source>
</evidence>
<dbReference type="GeneID" id="18506563"/>
<evidence type="ECO:0000313" key="2">
    <source>
        <dbReference type="Proteomes" id="UP000017651"/>
    </source>
</evidence>
<evidence type="ECO:0008006" key="3">
    <source>
        <dbReference type="Google" id="ProtNLM"/>
    </source>
</evidence>
<dbReference type="Proteomes" id="UP000017651">
    <property type="component" value="Segment"/>
</dbReference>
<name>U5PX36_9CAUD</name>
<dbReference type="EMBL" id="KF669650">
    <property type="protein sequence ID" value="AGY47152.1"/>
    <property type="molecule type" value="Genomic_DNA"/>
</dbReference>
<accession>U5PX36</accession>
<gene>
    <name evidence="1" type="ORF">CN1A_43</name>
</gene>
<dbReference type="RefSeq" id="YP_009004255.1">
    <property type="nucleotide sequence ID" value="NC_023549.1"/>
</dbReference>
<organism evidence="1 2">
    <name type="scientific">Clavibacter phage CN1A</name>
    <dbReference type="NCBI Taxonomy" id="1406793"/>
    <lineage>
        <taxon>Viruses</taxon>
        <taxon>Duplodnaviria</taxon>
        <taxon>Heunggongvirae</taxon>
        <taxon>Uroviricota</taxon>
        <taxon>Caudoviricetes</taxon>
        <taxon>Cinunavirus</taxon>
        <taxon>Cinunavirus CN1A</taxon>
    </lineage>
</organism>
<dbReference type="KEGG" id="vg:18506563"/>